<dbReference type="STRING" id="6313.A0A0K0DGP8"/>
<sequence>MEAALNGLAGAVKQSATKEAIIQARDAVKTLATSEDVSIPFVREKCLAAFELAFDKGNDKAAHYAVEGVQALLRDTRFHSTSIESPNYNLPTQVLSSVTGVAQWNSQLQCHCLTLLVEMVCSAELRVSLQEVEECLELYMRVFGSTRDESARVSARAAVSQSITGYCSNRYSAAVSYTILKFSIMN</sequence>
<keyword evidence="1" id="KW-1185">Reference proteome</keyword>
<reference evidence="1" key="1">
    <citation type="submission" date="2012-09" db="EMBL/GenBank/DDBJ databases">
        <authorList>
            <person name="Martin A.A."/>
        </authorList>
    </citation>
    <scope>NUCLEOTIDE SEQUENCE</scope>
</reference>
<accession>A0A0K0DGP8</accession>
<dbReference type="WBParaSite" id="ACAC_0001028601-mRNA-1">
    <property type="protein sequence ID" value="ACAC_0001028601-mRNA-1"/>
    <property type="gene ID" value="ACAC_0001028601"/>
</dbReference>
<protein>
    <submittedName>
        <fullName evidence="2">DCB domain-containing protein</fullName>
    </submittedName>
</protein>
<name>A0A0K0DGP8_ANGCA</name>
<evidence type="ECO:0000313" key="1">
    <source>
        <dbReference type="Proteomes" id="UP000035642"/>
    </source>
</evidence>
<organism evidence="1 2">
    <name type="scientific">Angiostrongylus cantonensis</name>
    <name type="common">Rat lungworm</name>
    <dbReference type="NCBI Taxonomy" id="6313"/>
    <lineage>
        <taxon>Eukaryota</taxon>
        <taxon>Metazoa</taxon>
        <taxon>Ecdysozoa</taxon>
        <taxon>Nematoda</taxon>
        <taxon>Chromadorea</taxon>
        <taxon>Rhabditida</taxon>
        <taxon>Rhabditina</taxon>
        <taxon>Rhabditomorpha</taxon>
        <taxon>Strongyloidea</taxon>
        <taxon>Metastrongylidae</taxon>
        <taxon>Angiostrongylus</taxon>
    </lineage>
</organism>
<proteinExistence type="predicted"/>
<evidence type="ECO:0000313" key="2">
    <source>
        <dbReference type="WBParaSite" id="ACAC_0001028601-mRNA-1"/>
    </source>
</evidence>
<dbReference type="AlphaFoldDB" id="A0A0K0DGP8"/>
<reference evidence="2" key="2">
    <citation type="submission" date="2017-02" db="UniProtKB">
        <authorList>
            <consortium name="WormBaseParasite"/>
        </authorList>
    </citation>
    <scope>IDENTIFICATION</scope>
</reference>
<dbReference type="Proteomes" id="UP000035642">
    <property type="component" value="Unassembled WGS sequence"/>
</dbReference>